<keyword evidence="3" id="KW-1185">Reference proteome</keyword>
<gene>
    <name evidence="2" type="ORF">ILEXP_LOCUS2062</name>
</gene>
<organism evidence="2 3">
    <name type="scientific">Ilex paraguariensis</name>
    <name type="common">yerba mate</name>
    <dbReference type="NCBI Taxonomy" id="185542"/>
    <lineage>
        <taxon>Eukaryota</taxon>
        <taxon>Viridiplantae</taxon>
        <taxon>Streptophyta</taxon>
        <taxon>Embryophyta</taxon>
        <taxon>Tracheophyta</taxon>
        <taxon>Spermatophyta</taxon>
        <taxon>Magnoliopsida</taxon>
        <taxon>eudicotyledons</taxon>
        <taxon>Gunneridae</taxon>
        <taxon>Pentapetalae</taxon>
        <taxon>asterids</taxon>
        <taxon>campanulids</taxon>
        <taxon>Aquifoliales</taxon>
        <taxon>Aquifoliaceae</taxon>
        <taxon>Ilex</taxon>
    </lineage>
</organism>
<feature type="domain" description="F-box associated beta-propeller type 3" evidence="1">
    <location>
        <begin position="77"/>
        <end position="311"/>
    </location>
</feature>
<reference evidence="2 3" key="1">
    <citation type="submission" date="2024-02" db="EMBL/GenBank/DDBJ databases">
        <authorList>
            <person name="Vignale AGUSTIN F."/>
            <person name="Sosa J E."/>
            <person name="Modenutti C."/>
        </authorList>
    </citation>
    <scope>NUCLEOTIDE SEQUENCE [LARGE SCALE GENOMIC DNA]</scope>
</reference>
<dbReference type="PANTHER" id="PTHR31672">
    <property type="entry name" value="BNACNNG10540D PROTEIN"/>
    <property type="match status" value="1"/>
</dbReference>
<evidence type="ECO:0000259" key="1">
    <source>
        <dbReference type="Pfam" id="PF08268"/>
    </source>
</evidence>
<sequence>MKLAGQFHMAVDMAFNGELFNIFSWLPAKSIIKFTSLCQSSNKLLSEDFFIKEQCKNMALKDDLSFSIQPNSCQRYKDKVEFHTLSYDDSSSTVVPYKSLHFLSNAGRVLASSNGLLCCRNIIDNQTGLFICNPTTKTWFSIPAPEGLKLQDSDFKIVFECKNDLGKFPDDYLLMVLLDTYEWSSNFLCKIYSPKEGTWRENGTINAGARSILSETPVYHNGVVYFISDCFSYLSKNSPFYWPYIVSYDTQTFVSSFMKIPKDARRGLHDPACRLCIFRWGSAEICLVKQLKSVFSMWVLTDQSSSSWKRVLKMRVRAMGVTERDPKVAGFTVLNGHSLVFATEEKVYKYRLSGGRSERAEEICRHECGRNVFFNAYSNALRPCGDGATPLPT</sequence>
<evidence type="ECO:0000313" key="3">
    <source>
        <dbReference type="Proteomes" id="UP001642360"/>
    </source>
</evidence>
<dbReference type="InterPro" id="IPR013187">
    <property type="entry name" value="F-box-assoc_dom_typ3"/>
</dbReference>
<accession>A0ABC8QRI9</accession>
<name>A0ABC8QRI9_9AQUA</name>
<dbReference type="Proteomes" id="UP001642360">
    <property type="component" value="Unassembled WGS sequence"/>
</dbReference>
<comment type="caution">
    <text evidence="2">The sequence shown here is derived from an EMBL/GenBank/DDBJ whole genome shotgun (WGS) entry which is preliminary data.</text>
</comment>
<dbReference type="AlphaFoldDB" id="A0ABC8QRI9"/>
<dbReference type="PANTHER" id="PTHR31672:SF13">
    <property type="entry name" value="F-BOX PROTEIN CPR30-LIKE"/>
    <property type="match status" value="1"/>
</dbReference>
<evidence type="ECO:0000313" key="2">
    <source>
        <dbReference type="EMBL" id="CAK9135130.1"/>
    </source>
</evidence>
<dbReference type="NCBIfam" id="TIGR01640">
    <property type="entry name" value="F_box_assoc_1"/>
    <property type="match status" value="1"/>
</dbReference>
<dbReference type="EMBL" id="CAUOFW020000692">
    <property type="protein sequence ID" value="CAK9135130.1"/>
    <property type="molecule type" value="Genomic_DNA"/>
</dbReference>
<protein>
    <recommendedName>
        <fullName evidence="1">F-box associated beta-propeller type 3 domain-containing protein</fullName>
    </recommendedName>
</protein>
<dbReference type="InterPro" id="IPR050796">
    <property type="entry name" value="SCF_F-box_component"/>
</dbReference>
<dbReference type="Pfam" id="PF08268">
    <property type="entry name" value="FBA_3"/>
    <property type="match status" value="1"/>
</dbReference>
<dbReference type="InterPro" id="IPR017451">
    <property type="entry name" value="F-box-assoc_interact_dom"/>
</dbReference>
<proteinExistence type="predicted"/>